<evidence type="ECO:0000256" key="5">
    <source>
        <dbReference type="ARBA" id="ARBA00023136"/>
    </source>
</evidence>
<dbReference type="GO" id="GO:0015297">
    <property type="term" value="F:antiporter activity"/>
    <property type="evidence" value="ECO:0007669"/>
    <property type="project" value="InterPro"/>
</dbReference>
<feature type="transmembrane region" description="Helical" evidence="6">
    <location>
        <begin position="218"/>
        <end position="238"/>
    </location>
</feature>
<dbReference type="GO" id="GO:0016020">
    <property type="term" value="C:membrane"/>
    <property type="evidence" value="ECO:0007669"/>
    <property type="project" value="UniProtKB-SubCell"/>
</dbReference>
<dbReference type="SUPFAM" id="SSF161111">
    <property type="entry name" value="Cation efflux protein transmembrane domain-like"/>
    <property type="match status" value="1"/>
</dbReference>
<feature type="domain" description="Cation efflux protein transmembrane" evidence="7">
    <location>
        <begin position="564"/>
        <end position="761"/>
    </location>
</feature>
<evidence type="ECO:0000256" key="4">
    <source>
        <dbReference type="ARBA" id="ARBA00022989"/>
    </source>
</evidence>
<keyword evidence="3 6" id="KW-0812">Transmembrane</keyword>
<dbReference type="Pfam" id="PF01554">
    <property type="entry name" value="MatE"/>
    <property type="match status" value="2"/>
</dbReference>
<feature type="transmembrane region" description="Helical" evidence="6">
    <location>
        <begin position="274"/>
        <end position="297"/>
    </location>
</feature>
<evidence type="ECO:0000313" key="8">
    <source>
        <dbReference type="EMBL" id="KRW99004.1"/>
    </source>
</evidence>
<dbReference type="InterPro" id="IPR002528">
    <property type="entry name" value="MATE_fam"/>
</dbReference>
<organism evidence="8 9">
    <name type="scientific">Pseudocohnilembus persalinus</name>
    <name type="common">Ciliate</name>
    <dbReference type="NCBI Taxonomy" id="266149"/>
    <lineage>
        <taxon>Eukaryota</taxon>
        <taxon>Sar</taxon>
        <taxon>Alveolata</taxon>
        <taxon>Ciliophora</taxon>
        <taxon>Intramacronucleata</taxon>
        <taxon>Oligohymenophorea</taxon>
        <taxon>Scuticociliatia</taxon>
        <taxon>Philasterida</taxon>
        <taxon>Pseudocohnilembidae</taxon>
        <taxon>Pseudocohnilembus</taxon>
    </lineage>
</organism>
<accession>A0A0V0Q9U5</accession>
<feature type="transmembrane region" description="Helical" evidence="6">
    <location>
        <begin position="351"/>
        <end position="370"/>
    </location>
</feature>
<keyword evidence="4 6" id="KW-1133">Transmembrane helix</keyword>
<dbReference type="InParanoid" id="A0A0V0Q9U5"/>
<dbReference type="AlphaFoldDB" id="A0A0V0Q9U5"/>
<feature type="transmembrane region" description="Helical" evidence="6">
    <location>
        <begin position="189"/>
        <end position="212"/>
    </location>
</feature>
<dbReference type="Pfam" id="PF01545">
    <property type="entry name" value="Cation_efflux"/>
    <property type="match status" value="1"/>
</dbReference>
<dbReference type="OrthoDB" id="302468at2759"/>
<feature type="transmembrane region" description="Helical" evidence="6">
    <location>
        <begin position="122"/>
        <end position="147"/>
    </location>
</feature>
<evidence type="ECO:0000256" key="2">
    <source>
        <dbReference type="ARBA" id="ARBA00010199"/>
    </source>
</evidence>
<feature type="transmembrane region" description="Helical" evidence="6">
    <location>
        <begin position="77"/>
        <end position="101"/>
    </location>
</feature>
<comment type="caution">
    <text evidence="8">The sequence shown here is derived from an EMBL/GenBank/DDBJ whole genome shotgun (WGS) entry which is preliminary data.</text>
</comment>
<protein>
    <recommendedName>
        <fullName evidence="7">Cation efflux protein transmembrane domain-containing protein</fullName>
    </recommendedName>
</protein>
<evidence type="ECO:0000256" key="6">
    <source>
        <dbReference type="SAM" id="Phobius"/>
    </source>
</evidence>
<keyword evidence="5 6" id="KW-0472">Membrane</keyword>
<evidence type="ECO:0000256" key="3">
    <source>
        <dbReference type="ARBA" id="ARBA00022692"/>
    </source>
</evidence>
<evidence type="ECO:0000256" key="1">
    <source>
        <dbReference type="ARBA" id="ARBA00004141"/>
    </source>
</evidence>
<feature type="transmembrane region" description="Helical" evidence="6">
    <location>
        <begin position="159"/>
        <end position="177"/>
    </location>
</feature>
<dbReference type="EMBL" id="LDAU01000223">
    <property type="protein sequence ID" value="KRW99004.1"/>
    <property type="molecule type" value="Genomic_DNA"/>
</dbReference>
<feature type="transmembrane region" description="Helical" evidence="6">
    <location>
        <begin position="309"/>
        <end position="330"/>
    </location>
</feature>
<evidence type="ECO:0000313" key="9">
    <source>
        <dbReference type="Proteomes" id="UP000054937"/>
    </source>
</evidence>
<evidence type="ECO:0000259" key="7">
    <source>
        <dbReference type="Pfam" id="PF01545"/>
    </source>
</evidence>
<dbReference type="InterPro" id="IPR027469">
    <property type="entry name" value="Cation_efflux_TMD_sf"/>
</dbReference>
<feature type="transmembrane region" description="Helical" evidence="6">
    <location>
        <begin position="423"/>
        <end position="445"/>
    </location>
</feature>
<comment type="similarity">
    <text evidence="2">Belongs to the multi antimicrobial extrusion (MATE) (TC 2.A.66.1) family.</text>
</comment>
<keyword evidence="9" id="KW-1185">Reference proteome</keyword>
<dbReference type="Gene3D" id="1.20.1510.10">
    <property type="entry name" value="Cation efflux protein transmembrane domain"/>
    <property type="match status" value="1"/>
</dbReference>
<dbReference type="InterPro" id="IPR058533">
    <property type="entry name" value="Cation_efflux_TM"/>
</dbReference>
<proteinExistence type="inferred from homology"/>
<comment type="subcellular location">
    <subcellularLocation>
        <location evidence="1">Membrane</location>
        <topology evidence="1">Multi-pass membrane protein</topology>
    </subcellularLocation>
</comment>
<gene>
    <name evidence="8" type="ORF">PPERSA_11605</name>
</gene>
<sequence length="1007" mass="116723">MEEEGIRQSFIISEQIKTQEQVYSFMVDTEFKPLRQSWDLLKACTPSIGSSIGLFIIYFFSMMAANSTNDNDIVSGYGIGVTCYHAMLYSIIVSLNNGFYVQASHAYGAKNYKLVGLLIQRAFVIDFTFIFMMIPVMLNLQTILIYFNIDPIIAQYVHNYIVSIFPALIFFTIFDIFKCLMQATQDFYVPMMVANCMYAIVPFFLYLLVWVIQLDVVGIALSRGIVEFGQACIIFYILKKEIRENGSESKYRQCWTEWSSEVIDFQAIKNYLRISLGIGAVIYLEWCFFEIQVLIAAEYGNKSQLAAHSSFIGIILFFFMVPMGIGYAINSYMGNLMGQGKPKVAKNLSKVVGFVIIFCAIVIWILSYFAKPLFTTYFTTDEIMEQNFSKIYTIYMICYFLPDSYQVVLGSILRSLGKQNNAAFSFIGVYYVIGLPLSLYTVYYLDMGVFDLGSKIFNAEDLEMQKIENRFTQQKLNEMNQSQKLQQQEKQSQKVQSIELDKELKLIFPTHSTKKKEDINKYQMLFQQQEEQQKKTNMKVLFRELINDSVQLPLKLLAYYNAPLSLQSTFYAELIRSGIDAINHVILLITNYIPVGPSLKYPYGIEKLKNTVVLIPAVLFMTMGGELLIDQFQALFFFSGTAIHASTNENYYSMLLYMASIGVEMTVIYKNMMDAKNLDSNNVGKQMGFIELMKNVFKKKDPVLQAILFENMITFLSTSIPLLCQALNSIYQSHLIEIIGSSMLGCIQLYLGFHLGSKNLSHVVGEKSLEQKVMDDLISIIISNEYILKVKDEKAVMMGANKFRFYATIEFNVPFLNQKIKQEYNSLIERVIFQPSYDDRREELNEIVDLEIEHNKLLTVLDENESYRSVFDSQQHIEEPLQQLELDQKFSEWVNTEAGRILKENINYKFKHDNSNYQQFQCLKSVQDIQPFEFYQQFLEEEQLSQIGINEKELKRSNQHRNNDLSISLLLEYRILHDIPRQKILTEQLQNEEKNIVYYDQKYSNDY</sequence>
<dbReference type="GO" id="GO:0008324">
    <property type="term" value="F:monoatomic cation transmembrane transporter activity"/>
    <property type="evidence" value="ECO:0007669"/>
    <property type="project" value="InterPro"/>
</dbReference>
<name>A0A0V0Q9U5_PSEPJ</name>
<reference evidence="8 9" key="1">
    <citation type="journal article" date="2015" name="Sci. Rep.">
        <title>Genome of the facultative scuticociliatosis pathogen Pseudocohnilembus persalinus provides insight into its virulence through horizontal gene transfer.</title>
        <authorList>
            <person name="Xiong J."/>
            <person name="Wang G."/>
            <person name="Cheng J."/>
            <person name="Tian M."/>
            <person name="Pan X."/>
            <person name="Warren A."/>
            <person name="Jiang C."/>
            <person name="Yuan D."/>
            <person name="Miao W."/>
        </authorList>
    </citation>
    <scope>NUCLEOTIDE SEQUENCE [LARGE SCALE GENOMIC DNA]</scope>
    <source>
        <strain evidence="8">36N120E</strain>
    </source>
</reference>
<dbReference type="Proteomes" id="UP000054937">
    <property type="component" value="Unassembled WGS sequence"/>
</dbReference>
<dbReference type="PANTHER" id="PTHR11206">
    <property type="entry name" value="MULTIDRUG RESISTANCE PROTEIN"/>
    <property type="match status" value="1"/>
</dbReference>
<dbReference type="GO" id="GO:0042910">
    <property type="term" value="F:xenobiotic transmembrane transporter activity"/>
    <property type="evidence" value="ECO:0007669"/>
    <property type="project" value="InterPro"/>
</dbReference>
<feature type="transmembrane region" description="Helical" evidence="6">
    <location>
        <begin position="40"/>
        <end position="65"/>
    </location>
</feature>